<feature type="chain" id="PRO_5045712352" description="Berberine/berberine-like domain-containing protein" evidence="1">
    <location>
        <begin position="23"/>
        <end position="398"/>
    </location>
</feature>
<organism evidence="2 3">
    <name type="scientific">Aureococcus anophagefferens</name>
    <name type="common">Harmful bloom alga</name>
    <dbReference type="NCBI Taxonomy" id="44056"/>
    <lineage>
        <taxon>Eukaryota</taxon>
        <taxon>Sar</taxon>
        <taxon>Stramenopiles</taxon>
        <taxon>Ochrophyta</taxon>
        <taxon>Pelagophyceae</taxon>
        <taxon>Pelagomonadales</taxon>
        <taxon>Pelagomonadaceae</taxon>
        <taxon>Aureococcus</taxon>
    </lineage>
</organism>
<proteinExistence type="predicted"/>
<gene>
    <name evidence="2" type="ORF">SO694_00001750</name>
</gene>
<reference evidence="2 3" key="1">
    <citation type="submission" date="2024-03" db="EMBL/GenBank/DDBJ databases">
        <title>Aureococcus anophagefferens CCMP1851 and Kratosvirus quantuckense: Draft genome of a second virus-susceptible host strain in the model system.</title>
        <authorList>
            <person name="Chase E."/>
            <person name="Truchon A.R."/>
            <person name="Schepens W."/>
            <person name="Wilhelm S.W."/>
        </authorList>
    </citation>
    <scope>NUCLEOTIDE SEQUENCE [LARGE SCALE GENOMIC DNA]</scope>
    <source>
        <strain evidence="2 3">CCMP1851</strain>
    </source>
</reference>
<feature type="signal peptide" evidence="1">
    <location>
        <begin position="1"/>
        <end position="22"/>
    </location>
</feature>
<keyword evidence="3" id="KW-1185">Reference proteome</keyword>
<accession>A0ABR1GBG7</accession>
<evidence type="ECO:0000313" key="2">
    <source>
        <dbReference type="EMBL" id="KAK7253431.1"/>
    </source>
</evidence>
<dbReference type="Proteomes" id="UP001363151">
    <property type="component" value="Unassembled WGS sequence"/>
</dbReference>
<dbReference type="EMBL" id="JBBJCI010000035">
    <property type="protein sequence ID" value="KAK7253431.1"/>
    <property type="molecule type" value="Genomic_DNA"/>
</dbReference>
<comment type="caution">
    <text evidence="2">The sequence shown here is derived from an EMBL/GenBank/DDBJ whole genome shotgun (WGS) entry which is preliminary data.</text>
</comment>
<sequence>MMAGSSMARVVAALALATQTQAKGSGFGKSTYAMSDPLGWGTWMATYLPTQPLDGFPVNSTDQCVEWAKLCIDDGHLENCESVSSSTFQMHAVGAYDRDSGDLSMADVETKVYGSALGDFSKFDVYMENNVGLLTQDLDAYVAAFDAAAVPYYATSFTEPSSSTTYYSVLVRAHTAPVVLEIMGSASSLLAARGDLPAHGAPRGPRAGLAAFEARLSAAPRTVGANGMPVVTFTHKSFASPDVARDKAYWTTAMQGREVASTDDAFAGAFLAKDNAEMLFVSGNATQGDYTLLEWEAYQNALHARCIVSSTQGFDRLADSHVGHSFPGTDITSYTETVKNWTATHPKYPLAYRYFAHGLFYAYMPNGWGMQLSGKLPDNPKGGGYDFCKVGVVPDCTA</sequence>
<protein>
    <recommendedName>
        <fullName evidence="4">Berberine/berberine-like domain-containing protein</fullName>
    </recommendedName>
</protein>
<evidence type="ECO:0000256" key="1">
    <source>
        <dbReference type="SAM" id="SignalP"/>
    </source>
</evidence>
<evidence type="ECO:0000313" key="3">
    <source>
        <dbReference type="Proteomes" id="UP001363151"/>
    </source>
</evidence>
<name>A0ABR1GBG7_AURAN</name>
<keyword evidence="1" id="KW-0732">Signal</keyword>
<evidence type="ECO:0008006" key="4">
    <source>
        <dbReference type="Google" id="ProtNLM"/>
    </source>
</evidence>